<dbReference type="eggNOG" id="ENOG502S6J0">
    <property type="taxonomic scope" value="Eukaryota"/>
</dbReference>
<protein>
    <submittedName>
        <fullName evidence="13">Uncharacterized protein</fullName>
    </submittedName>
</protein>
<dbReference type="InterPro" id="IPR018851">
    <property type="entry name" value="Borealin_N"/>
</dbReference>
<evidence type="ECO:0000256" key="4">
    <source>
        <dbReference type="ARBA" id="ARBA00022454"/>
    </source>
</evidence>
<dbReference type="RefSeq" id="XP_004989388.1">
    <property type="nucleotide sequence ID" value="XM_004989331.1"/>
</dbReference>
<dbReference type="GO" id="GO:0000775">
    <property type="term" value="C:chromosome, centromeric region"/>
    <property type="evidence" value="ECO:0007669"/>
    <property type="project" value="UniProtKB-SubCell"/>
</dbReference>
<evidence type="ECO:0000313" key="13">
    <source>
        <dbReference type="EMBL" id="EGD78439.1"/>
    </source>
</evidence>
<name>F2UMU0_SALR5</name>
<evidence type="ECO:0000256" key="10">
    <source>
        <dbReference type="SAM" id="MobiDB-lite"/>
    </source>
</evidence>
<accession>F2UMU0</accession>
<dbReference type="FunCoup" id="F2UMU0">
    <property type="interactions" value="418"/>
</dbReference>
<keyword evidence="9" id="KW-0137">Centromere</keyword>
<organism evidence="14">
    <name type="scientific">Salpingoeca rosetta (strain ATCC 50818 / BSB-021)</name>
    <dbReference type="NCBI Taxonomy" id="946362"/>
    <lineage>
        <taxon>Eukaryota</taxon>
        <taxon>Choanoflagellata</taxon>
        <taxon>Craspedida</taxon>
        <taxon>Salpingoecidae</taxon>
        <taxon>Salpingoeca</taxon>
    </lineage>
</organism>
<evidence type="ECO:0000256" key="1">
    <source>
        <dbReference type="ARBA" id="ARBA00004123"/>
    </source>
</evidence>
<dbReference type="GO" id="GO:0051233">
    <property type="term" value="C:spindle midzone"/>
    <property type="evidence" value="ECO:0007669"/>
    <property type="project" value="TreeGrafter"/>
</dbReference>
<dbReference type="STRING" id="946362.F2UMU0"/>
<dbReference type="GO" id="GO:0032133">
    <property type="term" value="C:chromosome passenger complex"/>
    <property type="evidence" value="ECO:0007669"/>
    <property type="project" value="TreeGrafter"/>
</dbReference>
<gene>
    <name evidence="13" type="ORF">PTSG_09134</name>
</gene>
<evidence type="ECO:0000256" key="5">
    <source>
        <dbReference type="ARBA" id="ARBA00022618"/>
    </source>
</evidence>
<feature type="domain" description="Borealin C-terminal" evidence="12">
    <location>
        <begin position="174"/>
        <end position="275"/>
    </location>
</feature>
<feature type="domain" description="Borealin N-terminal" evidence="11">
    <location>
        <begin position="18"/>
        <end position="72"/>
    </location>
</feature>
<keyword evidence="4" id="KW-0158">Chromosome</keyword>
<evidence type="ECO:0000259" key="12">
    <source>
        <dbReference type="Pfam" id="PF10512"/>
    </source>
</evidence>
<feature type="compositionally biased region" description="Polar residues" evidence="10">
    <location>
        <begin position="122"/>
        <end position="133"/>
    </location>
</feature>
<dbReference type="GeneID" id="16069933"/>
<evidence type="ECO:0000259" key="11">
    <source>
        <dbReference type="Pfam" id="PF10444"/>
    </source>
</evidence>
<dbReference type="Proteomes" id="UP000007799">
    <property type="component" value="Unassembled WGS sequence"/>
</dbReference>
<evidence type="ECO:0000256" key="9">
    <source>
        <dbReference type="ARBA" id="ARBA00023328"/>
    </source>
</evidence>
<keyword evidence="6" id="KW-0498">Mitosis</keyword>
<keyword evidence="7" id="KW-0539">Nucleus</keyword>
<dbReference type="EMBL" id="GL832983">
    <property type="protein sequence ID" value="EGD78439.1"/>
    <property type="molecule type" value="Genomic_DNA"/>
</dbReference>
<dbReference type="GO" id="GO:0000070">
    <property type="term" value="P:mitotic sister chromatid segregation"/>
    <property type="evidence" value="ECO:0007669"/>
    <property type="project" value="TreeGrafter"/>
</dbReference>
<evidence type="ECO:0000256" key="6">
    <source>
        <dbReference type="ARBA" id="ARBA00022776"/>
    </source>
</evidence>
<dbReference type="Gene3D" id="6.10.250.1900">
    <property type="match status" value="1"/>
</dbReference>
<keyword evidence="5" id="KW-0132">Cell division</keyword>
<dbReference type="InParanoid" id="F2UMU0"/>
<sequence length="281" mass="31404">MGVTFAEGMSHDEKADMLKDYLAQFDIEVSRRAERMKSKVRFLKASITRQFTVELMKIPKAVKALTISEFKAALESASSEDEENEPGTVRRKSTRAVRRSTRQSSMRATTGIMSTAKRTRPTNRVSFKPNTSFKARPSRRVTRASTAATEQKQQQQQHEQHVFETPAAVKNGGVLKYEELGFDPRLPKTPYVRQARNGESLLSINGSPVSIDTSCSRIRKGGRDTIITLPLKGGKAVEINSENPDTLADMLQGKDRDEAVGELQRLQAQLSAMIQTFQQQV</sequence>
<dbReference type="PANTHER" id="PTHR16040:SF7">
    <property type="entry name" value="AUSTRALIN, ISOFORM A-RELATED"/>
    <property type="match status" value="1"/>
</dbReference>
<evidence type="ECO:0000256" key="8">
    <source>
        <dbReference type="ARBA" id="ARBA00023306"/>
    </source>
</evidence>
<evidence type="ECO:0000313" key="14">
    <source>
        <dbReference type="Proteomes" id="UP000007799"/>
    </source>
</evidence>
<feature type="region of interest" description="Disordered" evidence="10">
    <location>
        <begin position="74"/>
        <end position="160"/>
    </location>
</feature>
<dbReference type="PANTHER" id="PTHR16040">
    <property type="entry name" value="AUSTRALIN, ISOFORM A-RELATED"/>
    <property type="match status" value="1"/>
</dbReference>
<dbReference type="InterPro" id="IPR046466">
    <property type="entry name" value="Borealin_C"/>
</dbReference>
<dbReference type="GO" id="GO:0051301">
    <property type="term" value="P:cell division"/>
    <property type="evidence" value="ECO:0007669"/>
    <property type="project" value="UniProtKB-KW"/>
</dbReference>
<dbReference type="InterPro" id="IPR018867">
    <property type="entry name" value="Cell_div_borealin"/>
</dbReference>
<evidence type="ECO:0000256" key="2">
    <source>
        <dbReference type="ARBA" id="ARBA00004584"/>
    </source>
</evidence>
<proteinExistence type="inferred from homology"/>
<dbReference type="Pfam" id="PF10512">
    <property type="entry name" value="Borealin"/>
    <property type="match status" value="1"/>
</dbReference>
<evidence type="ECO:0000256" key="3">
    <source>
        <dbReference type="ARBA" id="ARBA00009914"/>
    </source>
</evidence>
<keyword evidence="8" id="KW-0131">Cell cycle</keyword>
<keyword evidence="14" id="KW-1185">Reference proteome</keyword>
<reference evidence="13" key="1">
    <citation type="submission" date="2009-08" db="EMBL/GenBank/DDBJ databases">
        <title>Annotation of Salpingoeca rosetta.</title>
        <authorList>
            <consortium name="The Broad Institute Genome Sequencing Platform"/>
            <person name="Russ C."/>
            <person name="Cuomo C."/>
            <person name="Burger G."/>
            <person name="Gray M.W."/>
            <person name="Holland P.W.H."/>
            <person name="King N."/>
            <person name="Lang F.B.F."/>
            <person name="Roger A.J."/>
            <person name="Ruiz-Trillo I."/>
            <person name="Young S.K."/>
            <person name="Zeng Q."/>
            <person name="Gargeya S."/>
            <person name="Alvarado L."/>
            <person name="Berlin A."/>
            <person name="Chapman S.B."/>
            <person name="Chen Z."/>
            <person name="Freedman E."/>
            <person name="Gellesch M."/>
            <person name="Goldberg J."/>
            <person name="Griggs A."/>
            <person name="Gujja S."/>
            <person name="Heilman E."/>
            <person name="Heiman D."/>
            <person name="Howarth C."/>
            <person name="Mehta T."/>
            <person name="Neiman D."/>
            <person name="Pearson M."/>
            <person name="Roberts A."/>
            <person name="Saif S."/>
            <person name="Shea T."/>
            <person name="Shenoy N."/>
            <person name="Sisk P."/>
            <person name="Stolte C."/>
            <person name="Sykes S."/>
            <person name="White J."/>
            <person name="Yandava C."/>
            <person name="Haas B."/>
            <person name="Nusbaum C."/>
            <person name="Birren B."/>
        </authorList>
    </citation>
    <scope>NUCLEOTIDE SEQUENCE [LARGE SCALE GENOMIC DNA]</scope>
    <source>
        <strain evidence="13">ATCC 50818</strain>
    </source>
</reference>
<evidence type="ECO:0000256" key="7">
    <source>
        <dbReference type="ARBA" id="ARBA00023242"/>
    </source>
</evidence>
<dbReference type="OrthoDB" id="6360905at2759"/>
<comment type="subcellular location">
    <subcellularLocation>
        <location evidence="2">Chromosome</location>
        <location evidence="2">Centromere</location>
    </subcellularLocation>
    <subcellularLocation>
        <location evidence="1">Nucleus</location>
    </subcellularLocation>
</comment>
<feature type="compositionally biased region" description="Basic residues" evidence="10">
    <location>
        <begin position="89"/>
        <end position="101"/>
    </location>
</feature>
<dbReference type="AlphaFoldDB" id="F2UMU0"/>
<dbReference type="GO" id="GO:0005634">
    <property type="term" value="C:nucleus"/>
    <property type="evidence" value="ECO:0007669"/>
    <property type="project" value="UniProtKB-SubCell"/>
</dbReference>
<dbReference type="Pfam" id="PF10444">
    <property type="entry name" value="Nbl1_Borealin_N"/>
    <property type="match status" value="1"/>
</dbReference>
<feature type="compositionally biased region" description="Polar residues" evidence="10">
    <location>
        <begin position="102"/>
        <end position="113"/>
    </location>
</feature>
<dbReference type="KEGG" id="sre:PTSG_09134"/>
<comment type="similarity">
    <text evidence="3">Belongs to the borealin family.</text>
</comment>